<dbReference type="Proteomes" id="UP000299102">
    <property type="component" value="Unassembled WGS sequence"/>
</dbReference>
<organism evidence="1 2">
    <name type="scientific">Eumeta variegata</name>
    <name type="common">Bagworm moth</name>
    <name type="synonym">Eumeta japonica</name>
    <dbReference type="NCBI Taxonomy" id="151549"/>
    <lineage>
        <taxon>Eukaryota</taxon>
        <taxon>Metazoa</taxon>
        <taxon>Ecdysozoa</taxon>
        <taxon>Arthropoda</taxon>
        <taxon>Hexapoda</taxon>
        <taxon>Insecta</taxon>
        <taxon>Pterygota</taxon>
        <taxon>Neoptera</taxon>
        <taxon>Endopterygota</taxon>
        <taxon>Lepidoptera</taxon>
        <taxon>Glossata</taxon>
        <taxon>Ditrysia</taxon>
        <taxon>Tineoidea</taxon>
        <taxon>Psychidae</taxon>
        <taxon>Oiketicinae</taxon>
        <taxon>Eumeta</taxon>
    </lineage>
</organism>
<evidence type="ECO:0000313" key="1">
    <source>
        <dbReference type="EMBL" id="GBP60898.1"/>
    </source>
</evidence>
<name>A0A4C1XBW0_EUMVA</name>
<reference evidence="1 2" key="1">
    <citation type="journal article" date="2019" name="Commun. Biol.">
        <title>The bagworm genome reveals a unique fibroin gene that provides high tensile strength.</title>
        <authorList>
            <person name="Kono N."/>
            <person name="Nakamura H."/>
            <person name="Ohtoshi R."/>
            <person name="Tomita M."/>
            <person name="Numata K."/>
            <person name="Arakawa K."/>
        </authorList>
    </citation>
    <scope>NUCLEOTIDE SEQUENCE [LARGE SCALE GENOMIC DNA]</scope>
</reference>
<gene>
    <name evidence="1" type="ORF">EVAR_48702_1</name>
</gene>
<dbReference type="EMBL" id="BGZK01000799">
    <property type="protein sequence ID" value="GBP60898.1"/>
    <property type="molecule type" value="Genomic_DNA"/>
</dbReference>
<evidence type="ECO:0000313" key="2">
    <source>
        <dbReference type="Proteomes" id="UP000299102"/>
    </source>
</evidence>
<dbReference type="AlphaFoldDB" id="A0A4C1XBW0"/>
<accession>A0A4C1XBW0</accession>
<comment type="caution">
    <text evidence="1">The sequence shown here is derived from an EMBL/GenBank/DDBJ whole genome shotgun (WGS) entry which is preliminary data.</text>
</comment>
<keyword evidence="2" id="KW-1185">Reference proteome</keyword>
<protein>
    <submittedName>
        <fullName evidence="1">Uncharacterized protein</fullName>
    </submittedName>
</protein>
<proteinExistence type="predicted"/>
<sequence length="187" mass="20827">MFRNEASYCTSLPRQLANESQSDKSVKRVSDTPLLLQPALQKLLVVVYYTPSIANVLRYHIECAGSRPINEVKRRRRDRYLDGFIFVAHQSAECSVGGGSFACDVPRSDVTVLITVIASTHHPSSFLLYLRQRDGVFSDSINCETDGASAINNIQCAQQCMMSTPDRKVCRERPLTGCARAIGREQP</sequence>